<proteinExistence type="predicted"/>
<dbReference type="EMBL" id="JAPFFF010000047">
    <property type="protein sequence ID" value="KAK8840276.1"/>
    <property type="molecule type" value="Genomic_DNA"/>
</dbReference>
<sequence>MSKTSFEPSAEEISSSIYYIRVTESFTNFQNSYKSDNSIANFHSFLNDFNDFLSYETNKNLVKYYIQSVITKVIQFSSISAFNKDNFSLLFDILNKIFALTMDINFCNFPYFIISLMETNESIKMLSSHISTIEILFSNEKFFTSFAEQQEIQAFFDKSFIQLQSFDLCYLFRHLICEISPFELRREINLSKILSFLSTPIKHEIQIEYAIVLSKLVAANLQDRLFLNNNQNFILFSDLIQQASSETVIESFNDLIFTDPLNLDFLCEIFLFYQKFPQHQKSLFQWIFNDIVQNYPDMLHEINDKVPFYGWVTKLTPVSDAINSVVVLSKHDADFISPFLSPLFAILNKNGSKFEEFQMAVQIIEGQILLHKTSLLNLANINFLKTFVIDIDIDLLGQLFEKIYTFSQLVYDIYTLPKSEPLRPDVIDKLIQMCGKFPNNAQFLSIFLVISNSKKNISCLMKIIIENKNGDLCVALGNSFVKNETVVKYFVNENGIEWLNKVFNDQIINLHQFTFLINSLTKNAYINEVDKYIESLPKDHPIFTISQEDLMTLSYGFENSYHFYPLKITSLFHLLKCPQTIDPYNAYMLGKHFFDKIQNKEEFPILNEIVNRYINDESFQKIIEMPASNFERFCDSKFDHFPLFQINEFFDNNTFDVNFKGISFWFKFSDTFKRNVKIPFFISEKLQIFMKNSSIYANYDGTEYGVFGNPFKWNHIIVNVVYQKNAQQYIDVYVNLIKASFAPSHPLFELTDFEFSTFSAFLFIGPAIRIYQNDKISNDNEVLYKNGPSFLGHLNESFIITPSLLKNYFQFNKNTFPVEYRGFPFHFSSGKKKNLFINQIANSNLKENEFLLIMTTCFKIYSILKDSFYNFLPFLLTIYSKVPQFVNINILFKSFDFFLNCKPKNEIIDEIVSHKQFWSNVPHDVIIVALYQTFNEFDFYKEKKKLEIFFCMKSVDSNGNQKLFEYLYQSKYCQIILNKLFNASHFILNKQDKFTQCNLNTEISSQQEDLHEVVIDDENNVSIQCNLANNNSYNMDSICLFQRIKNNEFQRNFALFLNKMIIKTRNINTVPLSSIYGLFITSNIRMRFILYPILLNCERIAPNSVQFDSTFLCVIPPMFVSRSVWTETFNLLTGETNDIKKTSLLPVIFALLWGYAVASIHSVASTGSQNSNDDEIKRIINVLSSHSNIKIISNDKNISKFILSWFPYLLGVDQSNQEKVSNNEGITSQIIKLNGKEVTSPSVFCFMSMIWRNVVYEAKLPNLTKSEYYTNLQTFIVRSFAFKFYFILAFSMSDSILSNFLGAFFSIPSISGNNEMTNCFVGYFTHSLLNIVAESLPFALKIHLILPFIHFVCLNGHINIQYLPIILSDIFLVSSIIDISNNNFFQKLSSSFNILFMNLFITIIKICDNDDYDKTSFIDIINILYQVLHQYIHYFTKILNESQIPLDFYFQFFKKSSQFCSNKESCTKVINEFRNSLSAEQNQQFQSLLDGEDKFETEKWSDFVNSNINQNKMNFISFSYQKELSKSFTAAFLNEIKKQHDVSETLQHYVNETENINIEFENCEKNLNIEFNLVNHNIQ</sequence>
<name>A0ABR2H357_9EUKA</name>
<gene>
    <name evidence="1" type="ORF">M9Y10_030831</name>
</gene>
<dbReference type="Proteomes" id="UP001470230">
    <property type="component" value="Unassembled WGS sequence"/>
</dbReference>
<reference evidence="1 2" key="1">
    <citation type="submission" date="2024-04" db="EMBL/GenBank/DDBJ databases">
        <title>Tritrichomonas musculus Genome.</title>
        <authorList>
            <person name="Alves-Ferreira E."/>
            <person name="Grigg M."/>
            <person name="Lorenzi H."/>
            <person name="Galac M."/>
        </authorList>
    </citation>
    <scope>NUCLEOTIDE SEQUENCE [LARGE SCALE GENOMIC DNA]</scope>
    <source>
        <strain evidence="1 2">EAF2021</strain>
    </source>
</reference>
<accession>A0ABR2H357</accession>
<comment type="caution">
    <text evidence="1">The sequence shown here is derived from an EMBL/GenBank/DDBJ whole genome shotgun (WGS) entry which is preliminary data.</text>
</comment>
<evidence type="ECO:0008006" key="3">
    <source>
        <dbReference type="Google" id="ProtNLM"/>
    </source>
</evidence>
<evidence type="ECO:0000313" key="2">
    <source>
        <dbReference type="Proteomes" id="UP001470230"/>
    </source>
</evidence>
<organism evidence="1 2">
    <name type="scientific">Tritrichomonas musculus</name>
    <dbReference type="NCBI Taxonomy" id="1915356"/>
    <lineage>
        <taxon>Eukaryota</taxon>
        <taxon>Metamonada</taxon>
        <taxon>Parabasalia</taxon>
        <taxon>Tritrichomonadida</taxon>
        <taxon>Tritrichomonadidae</taxon>
        <taxon>Tritrichomonas</taxon>
    </lineage>
</organism>
<evidence type="ECO:0000313" key="1">
    <source>
        <dbReference type="EMBL" id="KAK8840276.1"/>
    </source>
</evidence>
<keyword evidence="2" id="KW-1185">Reference proteome</keyword>
<protein>
    <recommendedName>
        <fullName evidence="3">Beige/BEACH domain containing protein</fullName>
    </recommendedName>
</protein>